<name>A0ABP8J561_9BACT</name>
<evidence type="ECO:0000313" key="2">
    <source>
        <dbReference type="EMBL" id="GAA4384920.1"/>
    </source>
</evidence>
<proteinExistence type="predicted"/>
<accession>A0ABP8J561</accession>
<sequence>MGPQKDFFCMKRNPVFLTALRFGIGAAALGVLWVLFLYWTGQNPLGPKRTVAYLVPPVAALASQWFVRRYYSEGPGLLKAWGTGLATVLVAASLSAIGVYGVGRMGGTKLLQRNLAEESRLLDAARKEFGTDQLNQEVYAQAKRSLPLTAGTPQGVANVDFQKKMLLGLLLSIPGGIFFRK</sequence>
<protein>
    <recommendedName>
        <fullName evidence="4">DUF4199 domain-containing protein</fullName>
    </recommendedName>
</protein>
<dbReference type="InterPro" id="IPR025250">
    <property type="entry name" value="DUF4199"/>
</dbReference>
<gene>
    <name evidence="2" type="ORF">GCM10023186_27860</name>
</gene>
<evidence type="ECO:0000313" key="3">
    <source>
        <dbReference type="Proteomes" id="UP001500454"/>
    </source>
</evidence>
<comment type="caution">
    <text evidence="2">The sequence shown here is derived from an EMBL/GenBank/DDBJ whole genome shotgun (WGS) entry which is preliminary data.</text>
</comment>
<feature type="transmembrane region" description="Helical" evidence="1">
    <location>
        <begin position="80"/>
        <end position="103"/>
    </location>
</feature>
<keyword evidence="3" id="KW-1185">Reference proteome</keyword>
<keyword evidence="1" id="KW-0472">Membrane</keyword>
<keyword evidence="1" id="KW-0812">Transmembrane</keyword>
<evidence type="ECO:0008006" key="4">
    <source>
        <dbReference type="Google" id="ProtNLM"/>
    </source>
</evidence>
<keyword evidence="1" id="KW-1133">Transmembrane helix</keyword>
<organism evidence="2 3">
    <name type="scientific">Hymenobacter koreensis</name>
    <dbReference type="NCBI Taxonomy" id="1084523"/>
    <lineage>
        <taxon>Bacteria</taxon>
        <taxon>Pseudomonadati</taxon>
        <taxon>Bacteroidota</taxon>
        <taxon>Cytophagia</taxon>
        <taxon>Cytophagales</taxon>
        <taxon>Hymenobacteraceae</taxon>
        <taxon>Hymenobacter</taxon>
    </lineage>
</organism>
<reference evidence="3" key="1">
    <citation type="journal article" date="2019" name="Int. J. Syst. Evol. Microbiol.">
        <title>The Global Catalogue of Microorganisms (GCM) 10K type strain sequencing project: providing services to taxonomists for standard genome sequencing and annotation.</title>
        <authorList>
            <consortium name="The Broad Institute Genomics Platform"/>
            <consortium name="The Broad Institute Genome Sequencing Center for Infectious Disease"/>
            <person name="Wu L."/>
            <person name="Ma J."/>
        </authorList>
    </citation>
    <scope>NUCLEOTIDE SEQUENCE [LARGE SCALE GENOMIC DNA]</scope>
    <source>
        <strain evidence="3">JCM 17924</strain>
    </source>
</reference>
<evidence type="ECO:0000256" key="1">
    <source>
        <dbReference type="SAM" id="Phobius"/>
    </source>
</evidence>
<dbReference type="Proteomes" id="UP001500454">
    <property type="component" value="Unassembled WGS sequence"/>
</dbReference>
<dbReference type="Pfam" id="PF13858">
    <property type="entry name" value="DUF4199"/>
    <property type="match status" value="1"/>
</dbReference>
<feature type="transmembrane region" description="Helical" evidence="1">
    <location>
        <begin position="51"/>
        <end position="68"/>
    </location>
</feature>
<feature type="transmembrane region" description="Helical" evidence="1">
    <location>
        <begin position="20"/>
        <end position="39"/>
    </location>
</feature>
<dbReference type="EMBL" id="BAABHA010000008">
    <property type="protein sequence ID" value="GAA4384920.1"/>
    <property type="molecule type" value="Genomic_DNA"/>
</dbReference>